<comment type="caution">
    <text evidence="1">The sequence shown here is derived from an EMBL/GenBank/DDBJ whole genome shotgun (WGS) entry which is preliminary data.</text>
</comment>
<proteinExistence type="predicted"/>
<accession>A0ABS2P7U0</accession>
<dbReference type="RefSeq" id="WP_204695589.1">
    <property type="nucleotide sequence ID" value="NZ_JAFBEC010000001.1"/>
</dbReference>
<gene>
    <name evidence="1" type="ORF">JOD17_000568</name>
</gene>
<evidence type="ECO:0008006" key="3">
    <source>
        <dbReference type="Google" id="ProtNLM"/>
    </source>
</evidence>
<reference evidence="1 2" key="1">
    <citation type="submission" date="2021-01" db="EMBL/GenBank/DDBJ databases">
        <title>Genomic Encyclopedia of Type Strains, Phase IV (KMG-IV): sequencing the most valuable type-strain genomes for metagenomic binning, comparative biology and taxonomic classification.</title>
        <authorList>
            <person name="Goeker M."/>
        </authorList>
    </citation>
    <scope>NUCLEOTIDE SEQUENCE [LARGE SCALE GENOMIC DNA]</scope>
    <source>
        <strain evidence="1 2">DSM 25540</strain>
    </source>
</reference>
<keyword evidence="2" id="KW-1185">Reference proteome</keyword>
<sequence length="166" mass="19140">MNVSKASLIPGILTIGLLTACGQDSAQEELLDYLNGPYDEFLDMYDELSYIYDDYEDAGSQGDDEQVLEIIQTDLIPQYDEMYDHLTSLSFEEADIEALNELLIEETSYNQEAVLAEEEAYRIVLENGESADELFNERDEYYDLADEKLMEFDQLLNELMETYDVE</sequence>
<name>A0ABS2P7U0_9BACL</name>
<evidence type="ECO:0000313" key="1">
    <source>
        <dbReference type="EMBL" id="MBM7631477.1"/>
    </source>
</evidence>
<evidence type="ECO:0000313" key="2">
    <source>
        <dbReference type="Proteomes" id="UP000741863"/>
    </source>
</evidence>
<protein>
    <recommendedName>
        <fullName evidence="3">Lipoprotein</fullName>
    </recommendedName>
</protein>
<organism evidence="1 2">
    <name type="scientific">Geomicrobium sediminis</name>
    <dbReference type="NCBI Taxonomy" id="1347788"/>
    <lineage>
        <taxon>Bacteria</taxon>
        <taxon>Bacillati</taxon>
        <taxon>Bacillota</taxon>
        <taxon>Bacilli</taxon>
        <taxon>Bacillales</taxon>
        <taxon>Geomicrobium</taxon>
    </lineage>
</organism>
<dbReference type="EMBL" id="JAFBEC010000001">
    <property type="protein sequence ID" value="MBM7631477.1"/>
    <property type="molecule type" value="Genomic_DNA"/>
</dbReference>
<dbReference type="PROSITE" id="PS51257">
    <property type="entry name" value="PROKAR_LIPOPROTEIN"/>
    <property type="match status" value="1"/>
</dbReference>
<dbReference type="Proteomes" id="UP000741863">
    <property type="component" value="Unassembled WGS sequence"/>
</dbReference>